<protein>
    <submittedName>
        <fullName evidence="1">Uncharacterized protein</fullName>
    </submittedName>
</protein>
<sequence length="60" mass="6828">KVGEQCPVAEGPWLLGNRSFANKPPVFTPFRSNELHRAGLPEQQRLAFNNRLSLTLSHWN</sequence>
<dbReference type="AlphaFoldDB" id="A0A814NXN6"/>
<feature type="non-terminal residue" evidence="1">
    <location>
        <position position="1"/>
    </location>
</feature>
<gene>
    <name evidence="1" type="ORF">GPM918_LOCUS18694</name>
    <name evidence="2" type="ORF">SRO942_LOCUS18691</name>
</gene>
<comment type="caution">
    <text evidence="1">The sequence shown here is derived from an EMBL/GenBank/DDBJ whole genome shotgun (WGS) entry which is preliminary data.</text>
</comment>
<organism evidence="1 3">
    <name type="scientific">Didymodactylos carnosus</name>
    <dbReference type="NCBI Taxonomy" id="1234261"/>
    <lineage>
        <taxon>Eukaryota</taxon>
        <taxon>Metazoa</taxon>
        <taxon>Spiralia</taxon>
        <taxon>Gnathifera</taxon>
        <taxon>Rotifera</taxon>
        <taxon>Eurotatoria</taxon>
        <taxon>Bdelloidea</taxon>
        <taxon>Philodinida</taxon>
        <taxon>Philodinidae</taxon>
        <taxon>Didymodactylos</taxon>
    </lineage>
</organism>
<name>A0A814NXN6_9BILA</name>
<dbReference type="Proteomes" id="UP000681722">
    <property type="component" value="Unassembled WGS sequence"/>
</dbReference>
<reference evidence="1" key="1">
    <citation type="submission" date="2021-02" db="EMBL/GenBank/DDBJ databases">
        <authorList>
            <person name="Nowell W R."/>
        </authorList>
    </citation>
    <scope>NUCLEOTIDE SEQUENCE</scope>
</reference>
<evidence type="ECO:0000313" key="1">
    <source>
        <dbReference type="EMBL" id="CAF1099928.1"/>
    </source>
</evidence>
<dbReference type="EMBL" id="CAJOBC010005476">
    <property type="protein sequence ID" value="CAF3864936.1"/>
    <property type="molecule type" value="Genomic_DNA"/>
</dbReference>
<evidence type="ECO:0000313" key="2">
    <source>
        <dbReference type="EMBL" id="CAF3864936.1"/>
    </source>
</evidence>
<evidence type="ECO:0000313" key="3">
    <source>
        <dbReference type="Proteomes" id="UP000663829"/>
    </source>
</evidence>
<dbReference type="Proteomes" id="UP000663829">
    <property type="component" value="Unassembled WGS sequence"/>
</dbReference>
<keyword evidence="3" id="KW-1185">Reference proteome</keyword>
<dbReference type="EMBL" id="CAJNOQ010005476">
    <property type="protein sequence ID" value="CAF1099928.1"/>
    <property type="molecule type" value="Genomic_DNA"/>
</dbReference>
<proteinExistence type="predicted"/>
<accession>A0A814NXN6</accession>